<feature type="compositionally biased region" description="Basic and acidic residues" evidence="2">
    <location>
        <begin position="180"/>
        <end position="189"/>
    </location>
</feature>
<feature type="domain" description="CS" evidence="3">
    <location>
        <begin position="2"/>
        <end position="92"/>
    </location>
</feature>
<dbReference type="GO" id="GO:0051879">
    <property type="term" value="F:Hsp90 protein binding"/>
    <property type="evidence" value="ECO:0007669"/>
    <property type="project" value="InterPro"/>
</dbReference>
<dbReference type="InterPro" id="IPR045250">
    <property type="entry name" value="p23-like"/>
</dbReference>
<evidence type="ECO:0000256" key="1">
    <source>
        <dbReference type="ARBA" id="ARBA00025733"/>
    </source>
</evidence>
<feature type="compositionally biased region" description="Gly residues" evidence="2">
    <location>
        <begin position="126"/>
        <end position="135"/>
    </location>
</feature>
<dbReference type="GO" id="GO:0051087">
    <property type="term" value="F:protein-folding chaperone binding"/>
    <property type="evidence" value="ECO:0007669"/>
    <property type="project" value="TreeGrafter"/>
</dbReference>
<organism evidence="4 5">
    <name type="scientific">Absidia repens</name>
    <dbReference type="NCBI Taxonomy" id="90262"/>
    <lineage>
        <taxon>Eukaryota</taxon>
        <taxon>Fungi</taxon>
        <taxon>Fungi incertae sedis</taxon>
        <taxon>Mucoromycota</taxon>
        <taxon>Mucoromycotina</taxon>
        <taxon>Mucoromycetes</taxon>
        <taxon>Mucorales</taxon>
        <taxon>Cunninghamellaceae</taxon>
        <taxon>Absidia</taxon>
    </lineage>
</organism>
<dbReference type="PANTHER" id="PTHR22932:SF1">
    <property type="entry name" value="CO-CHAPERONE PROTEIN DAF-41"/>
    <property type="match status" value="1"/>
</dbReference>
<comment type="caution">
    <text evidence="4">The sequence shown here is derived from an EMBL/GenBank/DDBJ whole genome shotgun (WGS) entry which is preliminary data.</text>
</comment>
<comment type="similarity">
    <text evidence="1">Belongs to the p23/wos2 family.</text>
</comment>
<protein>
    <submittedName>
        <fullName evidence="4">HSP20-like chaperone</fullName>
    </submittedName>
</protein>
<gene>
    <name evidence="4" type="ORF">BCR42DRAFT_362869</name>
</gene>
<evidence type="ECO:0000313" key="5">
    <source>
        <dbReference type="Proteomes" id="UP000193560"/>
    </source>
</evidence>
<feature type="region of interest" description="Disordered" evidence="2">
    <location>
        <begin position="105"/>
        <end position="189"/>
    </location>
</feature>
<sequence>MPLHPTVSWAQRADFIYLTVNLSDITEPKINLTSDRFQFKGKGEKEQNEYECEIEFLESVDVEKSKQVLTPRNLTMFIYKTKDSEGYWDKLQKGARPNFLKVDFSKWRDEDDEDDEQPDPMAGMAGPDGGAGGMPGNMADLMSGMGGGAGGMDFSQFLNSPDFQNMPEGDDSSSDEDDEPQTKVADEQK</sequence>
<proteinExistence type="inferred from homology"/>
<dbReference type="GO" id="GO:0005829">
    <property type="term" value="C:cytosol"/>
    <property type="evidence" value="ECO:0007669"/>
    <property type="project" value="TreeGrafter"/>
</dbReference>
<feature type="compositionally biased region" description="Acidic residues" evidence="2">
    <location>
        <begin position="168"/>
        <end position="179"/>
    </location>
</feature>
<dbReference type="AlphaFoldDB" id="A0A1X2HH60"/>
<dbReference type="EMBL" id="MCGE01000064">
    <property type="protein sequence ID" value="ORY98338.1"/>
    <property type="molecule type" value="Genomic_DNA"/>
</dbReference>
<dbReference type="Pfam" id="PF04969">
    <property type="entry name" value="CS"/>
    <property type="match status" value="1"/>
</dbReference>
<dbReference type="PROSITE" id="PS51203">
    <property type="entry name" value="CS"/>
    <property type="match status" value="1"/>
</dbReference>
<dbReference type="GO" id="GO:0006457">
    <property type="term" value="P:protein folding"/>
    <property type="evidence" value="ECO:0007669"/>
    <property type="project" value="TreeGrafter"/>
</dbReference>
<name>A0A1X2HH60_9FUNG</name>
<dbReference type="PANTHER" id="PTHR22932">
    <property type="entry name" value="TELOMERASE-BINDING PROTEIN P23 HSP90 CO-CHAPERONE"/>
    <property type="match status" value="1"/>
</dbReference>
<dbReference type="FunFam" id="2.60.40.790:FF:000013">
    <property type="entry name" value="Very-long-chain (3R)-3-hydroxyacyl-CoA dehydratase"/>
    <property type="match status" value="1"/>
</dbReference>
<dbReference type="OrthoDB" id="1564555at2759"/>
<reference evidence="4 5" key="1">
    <citation type="submission" date="2016-07" db="EMBL/GenBank/DDBJ databases">
        <title>Pervasive Adenine N6-methylation of Active Genes in Fungi.</title>
        <authorList>
            <consortium name="DOE Joint Genome Institute"/>
            <person name="Mondo S.J."/>
            <person name="Dannebaum R.O."/>
            <person name="Kuo R.C."/>
            <person name="Labutti K."/>
            <person name="Haridas S."/>
            <person name="Kuo A."/>
            <person name="Salamov A."/>
            <person name="Ahrendt S.R."/>
            <person name="Lipzen A."/>
            <person name="Sullivan W."/>
            <person name="Andreopoulos W.B."/>
            <person name="Clum A."/>
            <person name="Lindquist E."/>
            <person name="Daum C."/>
            <person name="Ramamoorthy G.K."/>
            <person name="Gryganskyi A."/>
            <person name="Culley D."/>
            <person name="Magnuson J.K."/>
            <person name="James T.Y."/>
            <person name="O'Malley M.A."/>
            <person name="Stajich J.E."/>
            <person name="Spatafora J.W."/>
            <person name="Visel A."/>
            <person name="Grigoriev I.V."/>
        </authorList>
    </citation>
    <scope>NUCLEOTIDE SEQUENCE [LARGE SCALE GENOMIC DNA]</scope>
    <source>
        <strain evidence="4 5">NRRL 1336</strain>
    </source>
</reference>
<dbReference type="GO" id="GO:0005634">
    <property type="term" value="C:nucleus"/>
    <property type="evidence" value="ECO:0007669"/>
    <property type="project" value="TreeGrafter"/>
</dbReference>
<dbReference type="Gene3D" id="2.60.40.790">
    <property type="match status" value="1"/>
</dbReference>
<dbReference type="SUPFAM" id="SSF49764">
    <property type="entry name" value="HSP20-like chaperones"/>
    <property type="match status" value="1"/>
</dbReference>
<dbReference type="InterPro" id="IPR007052">
    <property type="entry name" value="CS_dom"/>
</dbReference>
<evidence type="ECO:0000313" key="4">
    <source>
        <dbReference type="EMBL" id="ORY98338.1"/>
    </source>
</evidence>
<accession>A0A1X2HH60</accession>
<evidence type="ECO:0000256" key="2">
    <source>
        <dbReference type="SAM" id="MobiDB-lite"/>
    </source>
</evidence>
<dbReference type="STRING" id="90262.A0A1X2HH60"/>
<keyword evidence="5" id="KW-1185">Reference proteome</keyword>
<evidence type="ECO:0000259" key="3">
    <source>
        <dbReference type="PROSITE" id="PS51203"/>
    </source>
</evidence>
<dbReference type="InterPro" id="IPR008978">
    <property type="entry name" value="HSP20-like_chaperone"/>
</dbReference>
<dbReference type="Proteomes" id="UP000193560">
    <property type="component" value="Unassembled WGS sequence"/>
</dbReference>
<dbReference type="CDD" id="cd06465">
    <property type="entry name" value="p23_hB-ind1_like"/>
    <property type="match status" value="1"/>
</dbReference>
<dbReference type="GO" id="GO:0051131">
    <property type="term" value="P:chaperone-mediated protein complex assembly"/>
    <property type="evidence" value="ECO:0007669"/>
    <property type="project" value="TreeGrafter"/>
</dbReference>